<proteinExistence type="predicted"/>
<reference evidence="3 4" key="1">
    <citation type="journal article" date="2015" name="Nature">
        <title>rRNA introns, odd ribosomes, and small enigmatic genomes across a large radiation of phyla.</title>
        <authorList>
            <person name="Brown C.T."/>
            <person name="Hug L.A."/>
            <person name="Thomas B.C."/>
            <person name="Sharon I."/>
            <person name="Castelle C.J."/>
            <person name="Singh A."/>
            <person name="Wilkins M.J."/>
            <person name="Williams K.H."/>
            <person name="Banfield J.F."/>
        </authorList>
    </citation>
    <scope>NUCLEOTIDE SEQUENCE [LARGE SCALE GENOMIC DNA]</scope>
</reference>
<evidence type="ECO:0000256" key="2">
    <source>
        <dbReference type="SAM" id="Phobius"/>
    </source>
</evidence>
<dbReference type="PATRIC" id="fig|1618728.3.peg.402"/>
<feature type="transmembrane region" description="Helical" evidence="2">
    <location>
        <begin position="394"/>
        <end position="416"/>
    </location>
</feature>
<evidence type="ECO:0000313" key="3">
    <source>
        <dbReference type="EMBL" id="KKP97968.1"/>
    </source>
</evidence>
<feature type="transmembrane region" description="Helical" evidence="2">
    <location>
        <begin position="307"/>
        <end position="329"/>
    </location>
</feature>
<feature type="coiled-coil region" evidence="1">
    <location>
        <begin position="677"/>
        <end position="704"/>
    </location>
</feature>
<feature type="transmembrane region" description="Helical" evidence="2">
    <location>
        <begin position="466"/>
        <end position="485"/>
    </location>
</feature>
<keyword evidence="2" id="KW-1133">Transmembrane helix</keyword>
<organism evidence="3 4">
    <name type="scientific">Candidatus Nomurabacteria bacterium GW2011_GWA1_36_15</name>
    <dbReference type="NCBI Taxonomy" id="1618728"/>
    <lineage>
        <taxon>Bacteria</taxon>
        <taxon>Candidatus Nomuraibacteriota</taxon>
    </lineage>
</organism>
<evidence type="ECO:0000256" key="1">
    <source>
        <dbReference type="SAM" id="Coils"/>
    </source>
</evidence>
<dbReference type="Proteomes" id="UP000034606">
    <property type="component" value="Unassembled WGS sequence"/>
</dbReference>
<dbReference type="EMBL" id="LBRM01000010">
    <property type="protein sequence ID" value="KKP97968.1"/>
    <property type="molecule type" value="Genomic_DNA"/>
</dbReference>
<comment type="caution">
    <text evidence="3">The sequence shown here is derived from an EMBL/GenBank/DDBJ whole genome shotgun (WGS) entry which is preliminary data.</text>
</comment>
<feature type="transmembrane region" description="Helical" evidence="2">
    <location>
        <begin position="279"/>
        <end position="301"/>
    </location>
</feature>
<evidence type="ECO:0000313" key="4">
    <source>
        <dbReference type="Proteomes" id="UP000034606"/>
    </source>
</evidence>
<name>A0A0G0DXK0_9BACT</name>
<protein>
    <submittedName>
        <fullName evidence="3">Uncharacterized protein</fullName>
    </submittedName>
</protein>
<gene>
    <name evidence="3" type="ORF">US05_C0010G0040</name>
</gene>
<keyword evidence="1" id="KW-0175">Coiled coil</keyword>
<feature type="transmembrane region" description="Helical" evidence="2">
    <location>
        <begin position="497"/>
        <end position="516"/>
    </location>
</feature>
<feature type="transmembrane region" description="Helical" evidence="2">
    <location>
        <begin position="422"/>
        <end position="445"/>
    </location>
</feature>
<keyword evidence="2" id="KW-0472">Membrane</keyword>
<dbReference type="AlphaFoldDB" id="A0A0G0DXK0"/>
<feature type="coiled-coil region" evidence="1">
    <location>
        <begin position="733"/>
        <end position="760"/>
    </location>
</feature>
<keyword evidence="2" id="KW-0812">Transmembrane</keyword>
<sequence length="807" mass="87951">MKQFWKKIIVSVIMIAIFLAPVSGGFKNKTVLAQSTNYNNLLSESSVVWQNSSQKVAEFLVNIKGPQSDWEKIHFANYDALTGSVSLQTRGIVLVIMENGNYVSSYDFSVEIVKVTKTTGVPYFWTLIGPNISDQYITVGGLTADKSYTAELYYTSLGNSGKGIDLFGSTDKNYYKFGTSASFSTPKEDELIKGDLPIDPPTDGINTPGGGLDLGCSLNPLSPNLTGCIAGILYLFWEASAWVARLAGSFLDFFVYYSTNSSSYDNTFVEKAWGAVRDVANIFFIIALLYVALKTILGLNVTDNKKLISAVILVALIINFSLFTTKVVIDASNILAKVFYNNITSKDANTQDADGTLKDSEAGVGGQKSVSIGIINKFDPQEIMSDQTEYDQNAGTFIFITILALVITLFTAYIFFSVALLFVARVVSLWISMVFSPIAFASYTIPFNIPGFGHKEWWDDLLKNAFLAPFFIFFLYIIILFTDFLKTITIYPTGSDTIQHLMGIVIPFAIIFILLLKAKHLAVKLSGSIGAAVNKIGAVAGGLALGAATGGTAMLGRATLGRAGAAIASSGALKAAEARGTFGAKQLRSFGKFAGSGSMDLRGIKVGGRGLANAGLTNIGKPKEGGFAKARADKVIDRQKRAKELEVGEDEKSKQNIYKKLDDLDKAKSDPTRQANIATYTKEVADAEKELVKTERELKDAIDKFGGNSAQANSQRLYRDSAVDNVEDKKRQLKIEEQPIKDAEKALKEAQNEVVAENRTRRENYAKTIQGGWSQTINFITSRGQHSFRGEREAANKILAGIQEEKK</sequence>
<accession>A0A0G0DXK0</accession>